<keyword evidence="2" id="KW-1185">Reference proteome</keyword>
<dbReference type="RefSeq" id="WP_157359732.1">
    <property type="nucleotide sequence ID" value="NZ_CP011371.1"/>
</dbReference>
<proteinExistence type="predicted"/>
<dbReference type="EMBL" id="CP011371">
    <property type="protein sequence ID" value="AKJ28591.1"/>
    <property type="molecule type" value="Genomic_DNA"/>
</dbReference>
<accession>A0A0G3BMK0</accession>
<sequence length="60" mass="6767">MHAPVSNPGVTEAWFAIRGANLNLDDDGRVDSVWDARYIHDTYQALCEQQGVARPNVIRR</sequence>
<dbReference type="STRING" id="413882.AAW51_1900"/>
<reference evidence="1 2" key="1">
    <citation type="submission" date="2015-05" db="EMBL/GenBank/DDBJ databases">
        <authorList>
            <person name="Tang B."/>
            <person name="Yu Y."/>
        </authorList>
    </citation>
    <scope>NUCLEOTIDE SEQUENCE [LARGE SCALE GENOMIC DNA]</scope>
    <source>
        <strain evidence="1 2">DSM 7029</strain>
    </source>
</reference>
<evidence type="ECO:0000313" key="1">
    <source>
        <dbReference type="EMBL" id="AKJ28591.1"/>
    </source>
</evidence>
<protein>
    <submittedName>
        <fullName evidence="1">Uncharacterized protein</fullName>
    </submittedName>
</protein>
<dbReference type="AlphaFoldDB" id="A0A0G3BMK0"/>
<gene>
    <name evidence="1" type="ORF">AAW51_1900</name>
</gene>
<dbReference type="Proteomes" id="UP000035352">
    <property type="component" value="Chromosome"/>
</dbReference>
<dbReference type="Gene3D" id="2.60.120.10">
    <property type="entry name" value="Jelly Rolls"/>
    <property type="match status" value="1"/>
</dbReference>
<dbReference type="KEGG" id="pbh:AAW51_1900"/>
<dbReference type="InterPro" id="IPR014710">
    <property type="entry name" value="RmlC-like_jellyroll"/>
</dbReference>
<dbReference type="OrthoDB" id="9793521at2"/>
<name>A0A0G3BMK0_9BURK</name>
<organism evidence="1 2">
    <name type="scientific">Caldimonas brevitalea</name>
    <dbReference type="NCBI Taxonomy" id="413882"/>
    <lineage>
        <taxon>Bacteria</taxon>
        <taxon>Pseudomonadati</taxon>
        <taxon>Pseudomonadota</taxon>
        <taxon>Betaproteobacteria</taxon>
        <taxon>Burkholderiales</taxon>
        <taxon>Sphaerotilaceae</taxon>
        <taxon>Caldimonas</taxon>
    </lineage>
</organism>
<evidence type="ECO:0000313" key="2">
    <source>
        <dbReference type="Proteomes" id="UP000035352"/>
    </source>
</evidence>